<feature type="domain" description="VanZ-like" evidence="3">
    <location>
        <begin position="52"/>
        <end position="169"/>
    </location>
</feature>
<dbReference type="InterPro" id="IPR053150">
    <property type="entry name" value="Teicoplanin_resist-assoc"/>
</dbReference>
<keyword evidence="7" id="KW-1185">Reference proteome</keyword>
<reference evidence="5 7" key="1">
    <citation type="submission" date="2018-04" db="EMBL/GenBank/DDBJ databases">
        <title>Complete genome sequences of Streptomyces griseoviridis K61 and characterization of antagonistic properties of biological control agents.</title>
        <authorList>
            <person name="Mariita R.M."/>
            <person name="Sello J.K."/>
        </authorList>
    </citation>
    <scope>NUCLEOTIDE SEQUENCE [LARGE SCALE GENOMIC DNA]</scope>
    <source>
        <strain evidence="5 7">K61</strain>
    </source>
</reference>
<feature type="transmembrane region" description="Helical" evidence="2">
    <location>
        <begin position="39"/>
        <end position="59"/>
    </location>
</feature>
<keyword evidence="2" id="KW-0472">Membrane</keyword>
<accession>A0A3S9Z6J5</accession>
<evidence type="ECO:0000256" key="2">
    <source>
        <dbReference type="SAM" id="Phobius"/>
    </source>
</evidence>
<feature type="region of interest" description="Disordered" evidence="1">
    <location>
        <begin position="177"/>
        <end position="265"/>
    </location>
</feature>
<evidence type="ECO:0000313" key="6">
    <source>
        <dbReference type="Proteomes" id="UP000271291"/>
    </source>
</evidence>
<sequence length="265" mass="28110">MTRAETRTRGGWRRRASGPDGGPEPSAVERERHVLPLPVRLLAMLIAFGFMVAFAVVLAKLTLEPSPASVSLIHTNLHPGSSLRAYLDQPEMRDAVKQIGGNVVLGVPFGILVPVLAPRARGLLRVLLLTAIVMLTVEFAQGALITGRSFDIDDVILNTSGALIGYLLLGRRMGRAVHARRRRPRPAPAEASTASRRPAKSGGAAKAARSGRFSRPAWASRDAKAAGASKTSKTAGTSKTAKMSKTAQASKGSKLPKSLKRTKSA</sequence>
<feature type="compositionally biased region" description="Low complexity" evidence="1">
    <location>
        <begin position="225"/>
        <end position="251"/>
    </location>
</feature>
<dbReference type="InterPro" id="IPR006976">
    <property type="entry name" value="VanZ-like"/>
</dbReference>
<feature type="region of interest" description="Disordered" evidence="1">
    <location>
        <begin position="1"/>
        <end position="29"/>
    </location>
</feature>
<evidence type="ECO:0000259" key="3">
    <source>
        <dbReference type="Pfam" id="PF04892"/>
    </source>
</evidence>
<name>A0A3S9Z6J5_STRGD</name>
<keyword evidence="2" id="KW-0812">Transmembrane</keyword>
<organism evidence="4 6">
    <name type="scientific">Streptomyces griseoviridis</name>
    <dbReference type="NCBI Taxonomy" id="45398"/>
    <lineage>
        <taxon>Bacteria</taxon>
        <taxon>Bacillati</taxon>
        <taxon>Actinomycetota</taxon>
        <taxon>Actinomycetes</taxon>
        <taxon>Kitasatosporales</taxon>
        <taxon>Streptomycetaceae</taxon>
        <taxon>Streptomyces</taxon>
    </lineage>
</organism>
<evidence type="ECO:0000313" key="4">
    <source>
        <dbReference type="EMBL" id="AZS83393.1"/>
    </source>
</evidence>
<gene>
    <name evidence="5" type="ORF">DDJ31_36255</name>
    <name evidence="4" type="ORF">ELQ87_03105</name>
</gene>
<evidence type="ECO:0000256" key="1">
    <source>
        <dbReference type="SAM" id="MobiDB-lite"/>
    </source>
</evidence>
<feature type="compositionally biased region" description="Low complexity" evidence="1">
    <location>
        <begin position="188"/>
        <end position="215"/>
    </location>
</feature>
<reference evidence="4 6" key="2">
    <citation type="submission" date="2018-12" db="EMBL/GenBank/DDBJ databases">
        <title>Streptomyces griseoviridis F1-27 complete genome.</title>
        <authorList>
            <person name="Mariita R.M."/>
            <person name="Sello J.K."/>
        </authorList>
    </citation>
    <scope>NUCLEOTIDE SEQUENCE [LARGE SCALE GENOMIC DNA]</scope>
    <source>
        <strain evidence="4 6">F1-27</strain>
    </source>
</reference>
<dbReference type="PANTHER" id="PTHR36834">
    <property type="entry name" value="MEMBRANE PROTEIN-RELATED"/>
    <property type="match status" value="1"/>
</dbReference>
<protein>
    <submittedName>
        <fullName evidence="4">VanZ family protein</fullName>
    </submittedName>
</protein>
<keyword evidence="2" id="KW-1133">Transmembrane helix</keyword>
<feature type="transmembrane region" description="Helical" evidence="2">
    <location>
        <begin position="124"/>
        <end position="143"/>
    </location>
</feature>
<dbReference type="Proteomes" id="UP000271291">
    <property type="component" value="Chromosome"/>
</dbReference>
<feature type="transmembrane region" description="Helical" evidence="2">
    <location>
        <begin position="99"/>
        <end position="117"/>
    </location>
</feature>
<evidence type="ECO:0000313" key="5">
    <source>
        <dbReference type="EMBL" id="QCN89752.1"/>
    </source>
</evidence>
<dbReference type="EMBL" id="CP029078">
    <property type="protein sequence ID" value="QCN89752.1"/>
    <property type="molecule type" value="Genomic_DNA"/>
</dbReference>
<dbReference type="OrthoDB" id="4822551at2"/>
<dbReference type="AlphaFoldDB" id="A0A3S9Z6J5"/>
<evidence type="ECO:0000313" key="7">
    <source>
        <dbReference type="Proteomes" id="UP000501753"/>
    </source>
</evidence>
<dbReference type="Proteomes" id="UP000501753">
    <property type="component" value="Chromosome"/>
</dbReference>
<dbReference type="PANTHER" id="PTHR36834:SF1">
    <property type="entry name" value="INTEGRAL MEMBRANE PROTEIN"/>
    <property type="match status" value="1"/>
</dbReference>
<dbReference type="Pfam" id="PF04892">
    <property type="entry name" value="VanZ"/>
    <property type="match status" value="1"/>
</dbReference>
<dbReference type="KEGG" id="sgd:ELQ87_03105"/>
<feature type="transmembrane region" description="Helical" evidence="2">
    <location>
        <begin position="155"/>
        <end position="174"/>
    </location>
</feature>
<dbReference type="EMBL" id="CP034687">
    <property type="protein sequence ID" value="AZS83393.1"/>
    <property type="molecule type" value="Genomic_DNA"/>
</dbReference>
<proteinExistence type="predicted"/>